<dbReference type="AlphaFoldDB" id="A0A6J4M7L5"/>
<evidence type="ECO:0000313" key="2">
    <source>
        <dbReference type="EMBL" id="CAA9350446.1"/>
    </source>
</evidence>
<sequence>MADDPQTYTEPELRERLKEQIKAGDRGGRPGQWSARKSQLLVREYEKAGGGYVDEGHRTASQEHLRQWGEQDWHTASGDTDARGQDGTARYLPDVAWQLLTPAERRATDTRKRAADEQVVDNTSAAREARAAAELLTLTAAEAGKRVRAMTTRSALEKARTAEQEHGKARKTVLSAVERRLAALD</sequence>
<dbReference type="EMBL" id="CADCUB010000143">
    <property type="protein sequence ID" value="CAA9350446.1"/>
    <property type="molecule type" value="Genomic_DNA"/>
</dbReference>
<name>A0A6J4M7L5_9ACTN</name>
<proteinExistence type="predicted"/>
<evidence type="ECO:0000256" key="1">
    <source>
        <dbReference type="SAM" id="MobiDB-lite"/>
    </source>
</evidence>
<feature type="compositionally biased region" description="Basic and acidic residues" evidence="1">
    <location>
        <begin position="54"/>
        <end position="73"/>
    </location>
</feature>
<accession>A0A6J4M7L5</accession>
<reference evidence="2" key="1">
    <citation type="submission" date="2020-02" db="EMBL/GenBank/DDBJ databases">
        <authorList>
            <person name="Meier V. D."/>
        </authorList>
    </citation>
    <scope>NUCLEOTIDE SEQUENCE</scope>
    <source>
        <strain evidence="2">AVDCRST_MAG07</strain>
    </source>
</reference>
<gene>
    <name evidence="2" type="ORF">AVDCRST_MAG07-2968</name>
</gene>
<evidence type="ECO:0008006" key="3">
    <source>
        <dbReference type="Google" id="ProtNLM"/>
    </source>
</evidence>
<feature type="region of interest" description="Disordered" evidence="1">
    <location>
        <begin position="51"/>
        <end position="87"/>
    </location>
</feature>
<protein>
    <recommendedName>
        <fullName evidence="3">DUF5872 domain-containing protein</fullName>
    </recommendedName>
</protein>
<organism evidence="2">
    <name type="scientific">uncultured Frankineae bacterium</name>
    <dbReference type="NCBI Taxonomy" id="437475"/>
    <lineage>
        <taxon>Bacteria</taxon>
        <taxon>Bacillati</taxon>
        <taxon>Actinomycetota</taxon>
        <taxon>Actinomycetes</taxon>
        <taxon>Frankiales</taxon>
        <taxon>environmental samples</taxon>
    </lineage>
</organism>